<dbReference type="EMBL" id="JAPDRQ010000213">
    <property type="protein sequence ID" value="KAJ9652161.1"/>
    <property type="molecule type" value="Genomic_DNA"/>
</dbReference>
<reference evidence="1" key="1">
    <citation type="submission" date="2022-10" db="EMBL/GenBank/DDBJ databases">
        <title>Culturing micro-colonial fungi from biological soil crusts in the Mojave desert and describing Neophaeococcomyces mojavensis, and introducing the new genera and species Taxawa tesnikishii.</title>
        <authorList>
            <person name="Kurbessoian T."/>
            <person name="Stajich J.E."/>
        </authorList>
    </citation>
    <scope>NUCLEOTIDE SEQUENCE</scope>
    <source>
        <strain evidence="1">JES_112</strain>
    </source>
</reference>
<accession>A0ACC2ZXI8</accession>
<name>A0ACC2ZXI8_9EURO</name>
<sequence length="892" mass="97622">MPRRWLSVRGRKAEQNTNHETGEARFQNGFDFAFTLEPHVFVERHNLAELESLRATTSGGEGYRSKQKSDPTLPIERPRSSECTHRNDKPSSAARLDDSQIGLALGSPRHPPQEFNTIISSISPAHQQHAPFLEHSLPVQTMNTKKWKKIGGFFRPRANSNKEPRFYRVQYTDAEVQQLGLPISRNHGRTPELPLIPKDDIDASSSDVEVPPPIEKDNQKFLMCTTHTTEDIKASGTTNEAPSLQLDIPGTPLDRYSVMFRDVHGMKQSGLLSRRSKTFEQLSINTNREQKIDNLAVPRLARRATSPTTSQPQCSSTTSTSQPCIVSKYSLFPTTPTSSKSQCPTTSPNQFSSHSLTMLSQSMPLHSTCPNDIARSDGHNTSCQGDEGLPQLSDNATGLTEPVLPFSRPAHTTSRASSESEIFFDVKSFRDSNSTVGQQFEMTRPPSAAVQLARSKSNARKILQDPIIPVEQTNEAQDDNENDQPSRTTSVQIDEAIAIVESLTSLSTSPLRTVGPPEPPALLPPHMPNVDGSHIASESVMLVMDTETLSKKKFRRRSLKTRLECLSIDVPSPVREAAEEITPKTTHSASAATVTTERIIPAHISHVASRALTPTQSTPSSTPIPTPSITPASIERSPSSPPAIKIKDSKFIPLSKYAPKHTTEDLARQTGLRPVRPARSNTDNLASYNSQMSSLRRPQRPERSSTMPAPLAHAPTPKQTLPPPVVAGPGSTGNGSRDMPTMIAYVKPAAEVSIARTVSLSRRPSAKVVVPRHVKTTATTATHQQSGQHVKSKPTSRPSEAPLTRAESKRRVEQSALGGREKVEEEVNEKKVLVEKKIPVVQEVSRRHKPGVSMDIVLEIASISPAKHVPPMPRLGDLVGQSERAPLAVSVS</sequence>
<keyword evidence="2" id="KW-1185">Reference proteome</keyword>
<proteinExistence type="predicted"/>
<evidence type="ECO:0000313" key="1">
    <source>
        <dbReference type="EMBL" id="KAJ9652161.1"/>
    </source>
</evidence>
<comment type="caution">
    <text evidence="1">The sequence shown here is derived from an EMBL/GenBank/DDBJ whole genome shotgun (WGS) entry which is preliminary data.</text>
</comment>
<protein>
    <submittedName>
        <fullName evidence="1">Uncharacterized protein</fullName>
    </submittedName>
</protein>
<gene>
    <name evidence="1" type="ORF">H2198_008583</name>
</gene>
<organism evidence="1 2">
    <name type="scientific">Neophaeococcomyces mojaviensis</name>
    <dbReference type="NCBI Taxonomy" id="3383035"/>
    <lineage>
        <taxon>Eukaryota</taxon>
        <taxon>Fungi</taxon>
        <taxon>Dikarya</taxon>
        <taxon>Ascomycota</taxon>
        <taxon>Pezizomycotina</taxon>
        <taxon>Eurotiomycetes</taxon>
        <taxon>Chaetothyriomycetidae</taxon>
        <taxon>Chaetothyriales</taxon>
        <taxon>Chaetothyriales incertae sedis</taxon>
        <taxon>Neophaeococcomyces</taxon>
    </lineage>
</organism>
<dbReference type="Proteomes" id="UP001172386">
    <property type="component" value="Unassembled WGS sequence"/>
</dbReference>
<evidence type="ECO:0000313" key="2">
    <source>
        <dbReference type="Proteomes" id="UP001172386"/>
    </source>
</evidence>